<feature type="region of interest" description="Disordered" evidence="1">
    <location>
        <begin position="88"/>
        <end position="157"/>
    </location>
</feature>
<dbReference type="Proteomes" id="UP000077266">
    <property type="component" value="Unassembled WGS sequence"/>
</dbReference>
<dbReference type="OrthoDB" id="3258895at2759"/>
<sequence length="157" mass="17923">MNAKGKVEEAVSTLAWHESYPHSAQHPEVIDRMRDHTDRAVEALDKSQDESFIAGYKHKKTAKREAAAAHQEHEVAMTAYQTDVKPEMQGYEERNERKVAERIARDPQFGIDPSAEPESRTGAAVSRKNTLTRNFEGAPSDGRRLEVTEEREREKRH</sequence>
<dbReference type="InParanoid" id="A0A165LRH7"/>
<evidence type="ECO:0000313" key="3">
    <source>
        <dbReference type="Proteomes" id="UP000077266"/>
    </source>
</evidence>
<gene>
    <name evidence="2" type="ORF">EXIGLDRAFT_832317</name>
</gene>
<reference evidence="2 3" key="1">
    <citation type="journal article" date="2016" name="Mol. Biol. Evol.">
        <title>Comparative Genomics of Early-Diverging Mushroom-Forming Fungi Provides Insights into the Origins of Lignocellulose Decay Capabilities.</title>
        <authorList>
            <person name="Nagy L.G."/>
            <person name="Riley R."/>
            <person name="Tritt A."/>
            <person name="Adam C."/>
            <person name="Daum C."/>
            <person name="Floudas D."/>
            <person name="Sun H."/>
            <person name="Yadav J.S."/>
            <person name="Pangilinan J."/>
            <person name="Larsson K.H."/>
            <person name="Matsuura K."/>
            <person name="Barry K."/>
            <person name="Labutti K."/>
            <person name="Kuo R."/>
            <person name="Ohm R.A."/>
            <person name="Bhattacharya S.S."/>
            <person name="Shirouzu T."/>
            <person name="Yoshinaga Y."/>
            <person name="Martin F.M."/>
            <person name="Grigoriev I.V."/>
            <person name="Hibbett D.S."/>
        </authorList>
    </citation>
    <scope>NUCLEOTIDE SEQUENCE [LARGE SCALE GENOMIC DNA]</scope>
    <source>
        <strain evidence="2 3">HHB12029</strain>
    </source>
</reference>
<feature type="compositionally biased region" description="Basic and acidic residues" evidence="1">
    <location>
        <begin position="141"/>
        <end position="157"/>
    </location>
</feature>
<name>A0A165LRH7_EXIGL</name>
<keyword evidence="3" id="KW-1185">Reference proteome</keyword>
<organism evidence="2 3">
    <name type="scientific">Exidia glandulosa HHB12029</name>
    <dbReference type="NCBI Taxonomy" id="1314781"/>
    <lineage>
        <taxon>Eukaryota</taxon>
        <taxon>Fungi</taxon>
        <taxon>Dikarya</taxon>
        <taxon>Basidiomycota</taxon>
        <taxon>Agaricomycotina</taxon>
        <taxon>Agaricomycetes</taxon>
        <taxon>Auriculariales</taxon>
        <taxon>Exidiaceae</taxon>
        <taxon>Exidia</taxon>
    </lineage>
</organism>
<dbReference type="AlphaFoldDB" id="A0A165LRH7"/>
<evidence type="ECO:0000313" key="2">
    <source>
        <dbReference type="EMBL" id="KZV98218.1"/>
    </source>
</evidence>
<evidence type="ECO:0000256" key="1">
    <source>
        <dbReference type="SAM" id="MobiDB-lite"/>
    </source>
</evidence>
<accession>A0A165LRH7</accession>
<proteinExistence type="predicted"/>
<feature type="compositionally biased region" description="Basic and acidic residues" evidence="1">
    <location>
        <begin position="91"/>
        <end position="105"/>
    </location>
</feature>
<protein>
    <submittedName>
        <fullName evidence="2">Uncharacterized protein</fullName>
    </submittedName>
</protein>
<dbReference type="EMBL" id="KV425921">
    <property type="protein sequence ID" value="KZV98218.1"/>
    <property type="molecule type" value="Genomic_DNA"/>
</dbReference>